<evidence type="ECO:0000313" key="5">
    <source>
        <dbReference type="EMBL" id="MCX2962677.1"/>
    </source>
</evidence>
<dbReference type="CDD" id="cd06558">
    <property type="entry name" value="crotonase-like"/>
    <property type="match status" value="1"/>
</dbReference>
<dbReference type="RefSeq" id="WP_266059719.1">
    <property type="nucleotide sequence ID" value="NZ_JAPKFM010000001.1"/>
</dbReference>
<dbReference type="PANTHER" id="PTHR43176">
    <property type="entry name" value="3-HYDROXYISOBUTYRYL-COA HYDROLASE-RELATED"/>
    <property type="match status" value="1"/>
</dbReference>
<proteinExistence type="predicted"/>
<dbReference type="InterPro" id="IPR032259">
    <property type="entry name" value="HIBYL-CoA-H"/>
</dbReference>
<dbReference type="Proteomes" id="UP001143347">
    <property type="component" value="Unassembled WGS sequence"/>
</dbReference>
<dbReference type="InterPro" id="IPR029045">
    <property type="entry name" value="ClpP/crotonase-like_dom_sf"/>
</dbReference>
<reference evidence="5" key="1">
    <citation type="submission" date="2022-10" db="EMBL/GenBank/DDBJ databases">
        <title>WGS of marine actinomycetes from Thailand.</title>
        <authorList>
            <person name="Thawai C."/>
        </authorList>
    </citation>
    <scope>NUCLEOTIDE SEQUENCE</scope>
    <source>
        <strain evidence="5">SW21</strain>
    </source>
</reference>
<dbReference type="PANTHER" id="PTHR43176:SF3">
    <property type="entry name" value="3-HYDROXYISOBUTYRYL-COA HYDROLASE, MITOCHONDRIAL"/>
    <property type="match status" value="1"/>
</dbReference>
<evidence type="ECO:0000256" key="1">
    <source>
        <dbReference type="ARBA" id="ARBA00001709"/>
    </source>
</evidence>
<evidence type="ECO:0000313" key="6">
    <source>
        <dbReference type="Proteomes" id="UP001143347"/>
    </source>
</evidence>
<dbReference type="EMBL" id="JAPKFM010000001">
    <property type="protein sequence ID" value="MCX2962677.1"/>
    <property type="molecule type" value="Genomic_DNA"/>
</dbReference>
<dbReference type="SUPFAM" id="SSF52096">
    <property type="entry name" value="ClpP/crotonase"/>
    <property type="match status" value="1"/>
</dbReference>
<gene>
    <name evidence="5" type="ORF">OSB52_01070</name>
</gene>
<accession>A0A9X3D3C1</accession>
<comment type="caution">
    <text evidence="5">The sequence shown here is derived from an EMBL/GenBank/DDBJ whole genome shotgun (WGS) entry which is preliminary data.</text>
</comment>
<keyword evidence="6" id="KW-1185">Reference proteome</keyword>
<evidence type="ECO:0000256" key="2">
    <source>
        <dbReference type="ARBA" id="ARBA00011915"/>
    </source>
</evidence>
<dbReference type="Gene3D" id="3.90.226.10">
    <property type="entry name" value="2-enoyl-CoA Hydratase, Chain A, domain 1"/>
    <property type="match status" value="1"/>
</dbReference>
<dbReference type="Pfam" id="PF16113">
    <property type="entry name" value="ECH_2"/>
    <property type="match status" value="1"/>
</dbReference>
<dbReference type="GO" id="GO:0003860">
    <property type="term" value="F:3-hydroxyisobutyryl-CoA hydrolase activity"/>
    <property type="evidence" value="ECO:0007669"/>
    <property type="project" value="UniProtKB-EC"/>
</dbReference>
<organism evidence="5 6">
    <name type="scientific">Gordonia aquimaris</name>
    <dbReference type="NCBI Taxonomy" id="2984863"/>
    <lineage>
        <taxon>Bacteria</taxon>
        <taxon>Bacillati</taxon>
        <taxon>Actinomycetota</taxon>
        <taxon>Actinomycetes</taxon>
        <taxon>Mycobacteriales</taxon>
        <taxon>Gordoniaceae</taxon>
        <taxon>Gordonia</taxon>
    </lineage>
</organism>
<protein>
    <recommendedName>
        <fullName evidence="2">3-hydroxyisobutyryl-CoA hydrolase</fullName>
        <ecNumber evidence="2">3.1.2.4</ecNumber>
    </recommendedName>
</protein>
<evidence type="ECO:0000259" key="4">
    <source>
        <dbReference type="Pfam" id="PF16113"/>
    </source>
</evidence>
<feature type="domain" description="Enoyl-CoA hydratase/isomerase" evidence="4">
    <location>
        <begin position="13"/>
        <end position="330"/>
    </location>
</feature>
<keyword evidence="3" id="KW-0378">Hydrolase</keyword>
<dbReference type="GO" id="GO:0006574">
    <property type="term" value="P:L-valine catabolic process"/>
    <property type="evidence" value="ECO:0007669"/>
    <property type="project" value="TreeGrafter"/>
</dbReference>
<dbReference type="EC" id="3.1.2.4" evidence="2"/>
<dbReference type="InterPro" id="IPR045004">
    <property type="entry name" value="ECH_dom"/>
</dbReference>
<sequence length="334" mass="35702">MSFIRTSIVNRVGEIVLDRPAALNALDQTMIDDMYRVLSDWGDDDGIDTVLVTSASERAFCAGGDIRAIRDHALAGQADAVSHYFASEYRLDQLVAEYPKPYVSVIDGAAMGGGLGISVHGEVRVVTERAVLAMPETAIGFVPDVGSTYFLPRLPDGVGMWLGLTGSRIGGADAVEVGMATHFVDSAEIDDVTEEIRTGVPLIDVLGGRRHRPAAELPLAKIKEYFVDDNVTGIVGGLRGALGDPWAERMVDMIEQASPTSLWVTAAMLTAGAHSVLDECLERELHAAEQITATADFAEGVRAVLVDKDRRPRFDPASIDDVDPESVARIVGAA</sequence>
<comment type="catalytic activity">
    <reaction evidence="1">
        <text>3-hydroxy-2-methylpropanoyl-CoA + H2O = 3-hydroxy-2-methylpropanoate + CoA + H(+)</text>
        <dbReference type="Rhea" id="RHEA:20888"/>
        <dbReference type="ChEBI" id="CHEBI:11805"/>
        <dbReference type="ChEBI" id="CHEBI:15377"/>
        <dbReference type="ChEBI" id="CHEBI:15378"/>
        <dbReference type="ChEBI" id="CHEBI:57287"/>
        <dbReference type="ChEBI" id="CHEBI:57340"/>
        <dbReference type="EC" id="3.1.2.4"/>
    </reaction>
</comment>
<name>A0A9X3D3C1_9ACTN</name>
<dbReference type="NCBIfam" id="NF004127">
    <property type="entry name" value="PRK05617.1"/>
    <property type="match status" value="1"/>
</dbReference>
<dbReference type="AlphaFoldDB" id="A0A9X3D3C1"/>
<evidence type="ECO:0000256" key="3">
    <source>
        <dbReference type="ARBA" id="ARBA00022801"/>
    </source>
</evidence>